<dbReference type="InterPro" id="IPR003043">
    <property type="entry name" value="Uropor_MeTrfase_CS"/>
</dbReference>
<name>A0A0M4DK63_9BACT</name>
<gene>
    <name evidence="13" type="primary">hemD</name>
    <name evidence="13" type="ORF">DSOUD_3162</name>
</gene>
<dbReference type="InterPro" id="IPR014777">
    <property type="entry name" value="4pyrrole_Mease_sub1"/>
</dbReference>
<comment type="pathway">
    <text evidence="9">Cofactor biosynthesis; adenosylcobalamin biosynthesis; precorrin-2 from uroporphyrinogen III: step 1/1.</text>
</comment>
<evidence type="ECO:0000256" key="8">
    <source>
        <dbReference type="ARBA" id="ARBA00025705"/>
    </source>
</evidence>
<reference evidence="13 14" key="1">
    <citation type="submission" date="2015-07" db="EMBL/GenBank/DDBJ databases">
        <title>Isolation and Genomic Characterization of a Novel Halophilic Metal-Reducing Deltaproteobacterium from the Deep Subsurface.</title>
        <authorList>
            <person name="Badalamenti J.P."/>
            <person name="Summers Z.M."/>
            <person name="Gralnick J.A."/>
            <person name="Bond D.R."/>
        </authorList>
    </citation>
    <scope>NUCLEOTIDE SEQUENCE [LARGE SCALE GENOMIC DNA]</scope>
    <source>
        <strain evidence="13 14">WTL</strain>
    </source>
</reference>
<proteinExistence type="inferred from homology"/>
<dbReference type="GO" id="GO:0009236">
    <property type="term" value="P:cobalamin biosynthetic process"/>
    <property type="evidence" value="ECO:0007669"/>
    <property type="project" value="UniProtKB-KW"/>
</dbReference>
<dbReference type="InterPro" id="IPR014776">
    <property type="entry name" value="4pyrrole_Mease_sub2"/>
</dbReference>
<evidence type="ECO:0000256" key="4">
    <source>
        <dbReference type="ARBA" id="ARBA00022603"/>
    </source>
</evidence>
<comment type="similarity">
    <text evidence="1 10">Belongs to the precorrin methyltransferase family.</text>
</comment>
<feature type="domain" description="Tetrapyrrole biosynthesis uroporphyrinogen III synthase" evidence="12">
    <location>
        <begin position="269"/>
        <end position="496"/>
    </location>
</feature>
<dbReference type="EMBL" id="CP010802">
    <property type="protein sequence ID" value="ALC17887.1"/>
    <property type="molecule type" value="Genomic_DNA"/>
</dbReference>
<comment type="pathway">
    <text evidence="8">Porphyrin-containing compound metabolism; siroheme biosynthesis; precorrin-2 from uroporphyrinogen III: step 1/1.</text>
</comment>
<dbReference type="GO" id="GO:0004852">
    <property type="term" value="F:uroporphyrinogen-III synthase activity"/>
    <property type="evidence" value="ECO:0007669"/>
    <property type="project" value="InterPro"/>
</dbReference>
<keyword evidence="5 10" id="KW-0808">Transferase</keyword>
<evidence type="ECO:0000256" key="10">
    <source>
        <dbReference type="RuleBase" id="RU003960"/>
    </source>
</evidence>
<keyword evidence="3" id="KW-0169">Cobalamin biosynthesis</keyword>
<dbReference type="Gene3D" id="3.40.1010.10">
    <property type="entry name" value="Cobalt-precorrin-4 Transmethylase, Domain 1"/>
    <property type="match status" value="1"/>
</dbReference>
<dbReference type="OrthoDB" id="9815856at2"/>
<evidence type="ECO:0000256" key="5">
    <source>
        <dbReference type="ARBA" id="ARBA00022679"/>
    </source>
</evidence>
<dbReference type="InterPro" id="IPR000878">
    <property type="entry name" value="4pyrrol_Mease"/>
</dbReference>
<dbReference type="Proteomes" id="UP000057158">
    <property type="component" value="Chromosome"/>
</dbReference>
<dbReference type="InterPro" id="IPR006366">
    <property type="entry name" value="CobA/CysG_C"/>
</dbReference>
<dbReference type="InterPro" id="IPR035996">
    <property type="entry name" value="4pyrrol_Methylase_sf"/>
</dbReference>
<dbReference type="UniPathway" id="UPA00262">
    <property type="reaction ID" value="UER00211"/>
</dbReference>
<dbReference type="NCBIfam" id="TIGR01469">
    <property type="entry name" value="cobA_cysG_Cterm"/>
    <property type="match status" value="1"/>
</dbReference>
<dbReference type="EC" id="2.1.1.107" evidence="2"/>
<keyword evidence="6" id="KW-0949">S-adenosyl-L-methionine</keyword>
<dbReference type="PANTHER" id="PTHR45790">
    <property type="entry name" value="SIROHEME SYNTHASE-RELATED"/>
    <property type="match status" value="1"/>
</dbReference>
<dbReference type="NCBIfam" id="NF004790">
    <property type="entry name" value="PRK06136.1"/>
    <property type="match status" value="1"/>
</dbReference>
<evidence type="ECO:0000256" key="1">
    <source>
        <dbReference type="ARBA" id="ARBA00005879"/>
    </source>
</evidence>
<dbReference type="PANTHER" id="PTHR45790:SF3">
    <property type="entry name" value="S-ADENOSYL-L-METHIONINE-DEPENDENT UROPORPHYRINOGEN III METHYLTRANSFERASE, CHLOROPLASTIC"/>
    <property type="match status" value="1"/>
</dbReference>
<evidence type="ECO:0000256" key="2">
    <source>
        <dbReference type="ARBA" id="ARBA00012162"/>
    </source>
</evidence>
<dbReference type="PROSITE" id="PS00839">
    <property type="entry name" value="SUMT_1"/>
    <property type="match status" value="1"/>
</dbReference>
<sequence length="505" mass="53740">MKQGIVYLIGAGPGDPGLITVKGLSCLRRADVVIYDYLANPHFLDAAPPDAERIYVGKRKGVHHLPQEEINALLVEKARQGKSVARLKGGDPYVFGRGGEEALHLHRAGVAFEVIPGVTSSFAAAAYAGIPLTHRDFTTSLALVTGHENPEKKLSSLDWEKLATGVGTLVFYMGMANLPLIAGELMAHGRAAGTPVAVIRWATTPRQETLVATLGTLVEKVRQSGIKPPAIIIVGEVVGLRDELRWFDNRPLFGKRILVTRSAEQAGSFSALLEEQGAEALACPVIEIYPSSDTTELDDAIAALSGIDYLILTSANAVQAFFTRLAACKKDVRALHGVTVAVVGPKTAEALALYGLKPDLVARDFRAEGVLQILNEHGVNGKRILYPRAELARELIPKELAAAGAEVLAPVAYCSRLPADGERIREVLLAGDIDAITFTASSTVDNFVALIGTDASALVGEIPLFSIGPLTSQTMVRHGLTVAAEADPSTLEAMVETMVLHFSQG</sequence>
<evidence type="ECO:0000259" key="12">
    <source>
        <dbReference type="Pfam" id="PF02602"/>
    </source>
</evidence>
<keyword evidence="7" id="KW-0627">Porphyrin biosynthesis</keyword>
<dbReference type="Gene3D" id="3.40.50.10090">
    <property type="match status" value="2"/>
</dbReference>
<dbReference type="FunFam" id="3.40.1010.10:FF:000001">
    <property type="entry name" value="Siroheme synthase"/>
    <property type="match status" value="1"/>
</dbReference>
<feature type="domain" description="Tetrapyrrole methylase" evidence="11">
    <location>
        <begin position="6"/>
        <end position="217"/>
    </location>
</feature>
<dbReference type="PATRIC" id="fig|1603606.3.peg.3408"/>
<dbReference type="CDD" id="cd06578">
    <property type="entry name" value="HemD"/>
    <property type="match status" value="1"/>
</dbReference>
<dbReference type="STRING" id="1603606.DSOUD_3162"/>
<dbReference type="GO" id="GO:0019354">
    <property type="term" value="P:siroheme biosynthetic process"/>
    <property type="evidence" value="ECO:0007669"/>
    <property type="project" value="UniProtKB-UniPathway"/>
</dbReference>
<evidence type="ECO:0000256" key="7">
    <source>
        <dbReference type="ARBA" id="ARBA00023244"/>
    </source>
</evidence>
<dbReference type="Gene3D" id="3.30.950.10">
    <property type="entry name" value="Methyltransferase, Cobalt-precorrin-4 Transmethylase, Domain 2"/>
    <property type="match status" value="1"/>
</dbReference>
<dbReference type="AlphaFoldDB" id="A0A0M4DK63"/>
<protein>
    <recommendedName>
        <fullName evidence="2">uroporphyrinogen-III C-methyltransferase</fullName>
        <ecNumber evidence="2">2.1.1.107</ecNumber>
    </recommendedName>
</protein>
<dbReference type="KEGG" id="des:DSOUD_3162"/>
<evidence type="ECO:0000313" key="13">
    <source>
        <dbReference type="EMBL" id="ALC17887.1"/>
    </source>
</evidence>
<evidence type="ECO:0000256" key="9">
    <source>
        <dbReference type="ARBA" id="ARBA00060548"/>
    </source>
</evidence>
<keyword evidence="14" id="KW-1185">Reference proteome</keyword>
<dbReference type="InterPro" id="IPR050161">
    <property type="entry name" value="Siro_Cobalamin_biosynth"/>
</dbReference>
<dbReference type="FunFam" id="3.30.950.10:FF:000001">
    <property type="entry name" value="Siroheme synthase"/>
    <property type="match status" value="1"/>
</dbReference>
<dbReference type="GO" id="GO:0032259">
    <property type="term" value="P:methylation"/>
    <property type="evidence" value="ECO:0007669"/>
    <property type="project" value="UniProtKB-KW"/>
</dbReference>
<organism evidence="13 14">
    <name type="scientific">Desulfuromonas soudanensis</name>
    <dbReference type="NCBI Taxonomy" id="1603606"/>
    <lineage>
        <taxon>Bacteria</taxon>
        <taxon>Pseudomonadati</taxon>
        <taxon>Thermodesulfobacteriota</taxon>
        <taxon>Desulfuromonadia</taxon>
        <taxon>Desulfuromonadales</taxon>
        <taxon>Desulfuromonadaceae</taxon>
        <taxon>Desulfuromonas</taxon>
    </lineage>
</organism>
<keyword evidence="4 10" id="KW-0489">Methyltransferase</keyword>
<dbReference type="GO" id="GO:0004851">
    <property type="term" value="F:uroporphyrin-III C-methyltransferase activity"/>
    <property type="evidence" value="ECO:0007669"/>
    <property type="project" value="UniProtKB-EC"/>
</dbReference>
<evidence type="ECO:0000259" key="11">
    <source>
        <dbReference type="Pfam" id="PF00590"/>
    </source>
</evidence>
<dbReference type="SUPFAM" id="SSF69618">
    <property type="entry name" value="HemD-like"/>
    <property type="match status" value="1"/>
</dbReference>
<evidence type="ECO:0000313" key="14">
    <source>
        <dbReference type="Proteomes" id="UP000057158"/>
    </source>
</evidence>
<dbReference type="PROSITE" id="PS00840">
    <property type="entry name" value="SUMT_2"/>
    <property type="match status" value="1"/>
</dbReference>
<dbReference type="Pfam" id="PF02602">
    <property type="entry name" value="HEM4"/>
    <property type="match status" value="1"/>
</dbReference>
<accession>A0A0M4DK63</accession>
<dbReference type="CDD" id="cd11642">
    <property type="entry name" value="SUMT"/>
    <property type="match status" value="1"/>
</dbReference>
<dbReference type="RefSeq" id="WP_053551862.1">
    <property type="nucleotide sequence ID" value="NZ_CP010802.1"/>
</dbReference>
<dbReference type="InterPro" id="IPR036108">
    <property type="entry name" value="4pyrrol_syn_uPrphyn_synt_sf"/>
</dbReference>
<dbReference type="InterPro" id="IPR003754">
    <property type="entry name" value="4pyrrol_synth_uPrphyn_synth"/>
</dbReference>
<dbReference type="SUPFAM" id="SSF53790">
    <property type="entry name" value="Tetrapyrrole methylase"/>
    <property type="match status" value="1"/>
</dbReference>
<evidence type="ECO:0000256" key="3">
    <source>
        <dbReference type="ARBA" id="ARBA00022573"/>
    </source>
</evidence>
<dbReference type="Pfam" id="PF00590">
    <property type="entry name" value="TP_methylase"/>
    <property type="match status" value="1"/>
</dbReference>
<evidence type="ECO:0000256" key="6">
    <source>
        <dbReference type="ARBA" id="ARBA00022691"/>
    </source>
</evidence>